<evidence type="ECO:0000313" key="3">
    <source>
        <dbReference type="Proteomes" id="UP001519287"/>
    </source>
</evidence>
<dbReference type="InterPro" id="IPR008391">
    <property type="entry name" value="AXE1_dom"/>
</dbReference>
<dbReference type="InterPro" id="IPR029058">
    <property type="entry name" value="AB_hydrolase_fold"/>
</dbReference>
<keyword evidence="2" id="KW-0378">Hydrolase</keyword>
<dbReference type="Proteomes" id="UP001519287">
    <property type="component" value="Unassembled WGS sequence"/>
</dbReference>
<accession>A0ABS4JB26</accession>
<dbReference type="GO" id="GO:0047739">
    <property type="term" value="F:cephalosporin-C deacetylase activity"/>
    <property type="evidence" value="ECO:0007669"/>
    <property type="project" value="UniProtKB-EC"/>
</dbReference>
<evidence type="ECO:0000259" key="1">
    <source>
        <dbReference type="Pfam" id="PF05448"/>
    </source>
</evidence>
<keyword evidence="3" id="KW-1185">Reference proteome</keyword>
<comment type="caution">
    <text evidence="2">The sequence shown here is derived from an EMBL/GenBank/DDBJ whole genome shotgun (WGS) entry which is preliminary data.</text>
</comment>
<dbReference type="EC" id="3.1.1.41" evidence="2"/>
<evidence type="ECO:0000313" key="2">
    <source>
        <dbReference type="EMBL" id="MBP1997057.1"/>
    </source>
</evidence>
<protein>
    <submittedName>
        <fullName evidence="2">Cephalosporin-C deacetylase</fullName>
        <ecNumber evidence="2">3.1.1.41</ecNumber>
    </submittedName>
</protein>
<dbReference type="PANTHER" id="PTHR40111">
    <property type="entry name" value="CEPHALOSPORIN-C DEACETYLASE"/>
    <property type="match status" value="1"/>
</dbReference>
<feature type="domain" description="Acetyl xylan esterase" evidence="1">
    <location>
        <begin position="1"/>
        <end position="318"/>
    </location>
</feature>
<dbReference type="RefSeq" id="WP_209980026.1">
    <property type="nucleotide sequence ID" value="NZ_JAGGLB010000068.1"/>
</dbReference>
<dbReference type="InterPro" id="IPR039069">
    <property type="entry name" value="CE7"/>
</dbReference>
<dbReference type="EMBL" id="JAGGLB010000068">
    <property type="protein sequence ID" value="MBP1997057.1"/>
    <property type="molecule type" value="Genomic_DNA"/>
</dbReference>
<name>A0ABS4JB26_9BACL</name>
<organism evidence="2 3">
    <name type="scientific">Paenibacillus eucommiae</name>
    <dbReference type="NCBI Taxonomy" id="1355755"/>
    <lineage>
        <taxon>Bacteria</taxon>
        <taxon>Bacillati</taxon>
        <taxon>Bacillota</taxon>
        <taxon>Bacilli</taxon>
        <taxon>Bacillales</taxon>
        <taxon>Paenibacillaceae</taxon>
        <taxon>Paenibacillus</taxon>
    </lineage>
</organism>
<dbReference type="PANTHER" id="PTHR40111:SF1">
    <property type="entry name" value="CEPHALOSPORIN-C DEACETYLASE"/>
    <property type="match status" value="1"/>
</dbReference>
<dbReference type="Gene3D" id="3.40.50.1820">
    <property type="entry name" value="alpha/beta hydrolase"/>
    <property type="match status" value="1"/>
</dbReference>
<reference evidence="2 3" key="1">
    <citation type="submission" date="2021-03" db="EMBL/GenBank/DDBJ databases">
        <title>Genomic Encyclopedia of Type Strains, Phase IV (KMG-IV): sequencing the most valuable type-strain genomes for metagenomic binning, comparative biology and taxonomic classification.</title>
        <authorList>
            <person name="Goeker M."/>
        </authorList>
    </citation>
    <scope>NUCLEOTIDE SEQUENCE [LARGE SCALE GENOMIC DNA]</scope>
    <source>
        <strain evidence="2 3">DSM 26048</strain>
    </source>
</reference>
<sequence>MPLIDMPLERLKQYNGVNPCPSDFDLFWDEALEEMKAVDPQLQLIPSEFQAASADCFDLYFTGVRGARIHAKYLRPKNVSEPHPAVIQFHGYSGNSGEWWDKLSYVSLGYSVIAMDCRGQGGESEDTGGVKGNTLRGHIIRGLDSGPNDLLFRHIFLDTAQLAGIVMQLPEVDADRVGAMGGSQGGGLTLACAALEPRIKRLAPVYPFLCDYKRVWDMDLAVAAYDELKTYFRQFDPLHEREDAIFETLGYIDVQYLTKRIQGEVLMGVGLVDTVCPPSTQFAAYNKITSEKRLAIYPDFGHEGLPGFSDRTMSFLSGL</sequence>
<proteinExistence type="predicted"/>
<dbReference type="Pfam" id="PF05448">
    <property type="entry name" value="AXE1"/>
    <property type="match status" value="1"/>
</dbReference>
<gene>
    <name evidence="2" type="ORF">J2Z66_008735</name>
</gene>
<dbReference type="SUPFAM" id="SSF53474">
    <property type="entry name" value="alpha/beta-Hydrolases"/>
    <property type="match status" value="1"/>
</dbReference>